<dbReference type="NCBIfam" id="TIGR00116">
    <property type="entry name" value="tsf"/>
    <property type="match status" value="1"/>
</dbReference>
<dbReference type="HAMAP" id="MF_00050">
    <property type="entry name" value="EF_Ts"/>
    <property type="match status" value="1"/>
</dbReference>
<feature type="region of interest" description="Involved in Mg(2+) ion dislocation from EF-Tu" evidence="6">
    <location>
        <begin position="80"/>
        <end position="83"/>
    </location>
</feature>
<dbReference type="Pfam" id="PF00889">
    <property type="entry name" value="EF_TS"/>
    <property type="match status" value="1"/>
</dbReference>
<dbReference type="InterPro" id="IPR014039">
    <property type="entry name" value="Transl_elong_EFTs/EF1B_dimer"/>
</dbReference>
<evidence type="ECO:0000256" key="7">
    <source>
        <dbReference type="RuleBase" id="RU000642"/>
    </source>
</evidence>
<organism evidence="10 11">
    <name type="scientific">Kocuria atrinae</name>
    <dbReference type="NCBI Taxonomy" id="592377"/>
    <lineage>
        <taxon>Bacteria</taxon>
        <taxon>Bacillati</taxon>
        <taxon>Actinomycetota</taxon>
        <taxon>Actinomycetes</taxon>
        <taxon>Micrococcales</taxon>
        <taxon>Micrococcaceae</taxon>
        <taxon>Kocuria</taxon>
    </lineage>
</organism>
<dbReference type="InterPro" id="IPR009060">
    <property type="entry name" value="UBA-like_sf"/>
</dbReference>
<evidence type="ECO:0000313" key="11">
    <source>
        <dbReference type="Proteomes" id="UP001500166"/>
    </source>
</evidence>
<evidence type="ECO:0000256" key="8">
    <source>
        <dbReference type="RuleBase" id="RU000643"/>
    </source>
</evidence>
<evidence type="ECO:0000256" key="6">
    <source>
        <dbReference type="HAMAP-Rule" id="MF_00050"/>
    </source>
</evidence>
<dbReference type="PANTHER" id="PTHR11741:SF0">
    <property type="entry name" value="ELONGATION FACTOR TS, MITOCHONDRIAL"/>
    <property type="match status" value="1"/>
</dbReference>
<evidence type="ECO:0000256" key="5">
    <source>
        <dbReference type="ARBA" id="ARBA00025453"/>
    </source>
</evidence>
<dbReference type="InterPro" id="IPR036402">
    <property type="entry name" value="EF-Ts_dimer_sf"/>
</dbReference>
<dbReference type="GO" id="GO:0003746">
    <property type="term" value="F:translation elongation factor activity"/>
    <property type="evidence" value="ECO:0007669"/>
    <property type="project" value="UniProtKB-KW"/>
</dbReference>
<dbReference type="RefSeq" id="WP_344224797.1">
    <property type="nucleotide sequence ID" value="NZ_BAAAQA010000018.1"/>
</dbReference>
<proteinExistence type="inferred from homology"/>
<comment type="similarity">
    <text evidence="1 6 7">Belongs to the EF-Ts family.</text>
</comment>
<dbReference type="Proteomes" id="UP001500166">
    <property type="component" value="Unassembled WGS sequence"/>
</dbReference>
<keyword evidence="6" id="KW-0963">Cytoplasm</keyword>
<dbReference type="EMBL" id="BAAAQA010000018">
    <property type="protein sequence ID" value="GAA2118690.1"/>
    <property type="molecule type" value="Genomic_DNA"/>
</dbReference>
<protein>
    <recommendedName>
        <fullName evidence="2 6">Elongation factor Ts</fullName>
        <shortName evidence="6">EF-Ts</shortName>
    </recommendedName>
</protein>
<evidence type="ECO:0000313" key="10">
    <source>
        <dbReference type="EMBL" id="GAA2118690.1"/>
    </source>
</evidence>
<gene>
    <name evidence="6 10" type="primary">tsf</name>
    <name evidence="10" type="ORF">GCM10009824_19150</name>
</gene>
<dbReference type="PROSITE" id="PS01127">
    <property type="entry name" value="EF_TS_2"/>
    <property type="match status" value="1"/>
</dbReference>
<evidence type="ECO:0000256" key="3">
    <source>
        <dbReference type="ARBA" id="ARBA00022768"/>
    </source>
</evidence>
<keyword evidence="3 6" id="KW-0251">Elongation factor</keyword>
<sequence length="278" mass="29490">MANYTAADIKALRERTGAGMLDVKKALDEADGDAQKAQEIIRVKGLKGVTKREGRSTAEGIIVARVEGNVGHMVELNSETDFVAKSGPFVEFGAKVLDAAVAADAKDLEELLAADSEGKPVSELVTETGALLGEKVVVRRVARVEGDHVAVYLHKTSKDLPAQVGVLLAVSGEGADIDQAAHDVAVHTAAMSPSFLNESDVPEETVENEKRVAEETARNEGKPDKIIPNIVQGRLKGYYKDVVLLNQDFAKDSKKSVGQVLSEAGATATAFARFRVGA</sequence>
<comment type="caution">
    <text evidence="10">The sequence shown here is derived from an EMBL/GenBank/DDBJ whole genome shotgun (WGS) entry which is preliminary data.</text>
</comment>
<evidence type="ECO:0000256" key="2">
    <source>
        <dbReference type="ARBA" id="ARBA00016956"/>
    </source>
</evidence>
<comment type="function">
    <text evidence="5 6 7">Associates with the EF-Tu.GDP complex and induces the exchange of GDP to GTP. It remains bound to the aminoacyl-tRNA.EF-Tu.GTP complex up to the GTP hydrolysis stage on the ribosome.</text>
</comment>
<evidence type="ECO:0000259" key="9">
    <source>
        <dbReference type="Pfam" id="PF00889"/>
    </source>
</evidence>
<dbReference type="Gene3D" id="1.10.286.20">
    <property type="match status" value="1"/>
</dbReference>
<dbReference type="SUPFAM" id="SSF46934">
    <property type="entry name" value="UBA-like"/>
    <property type="match status" value="1"/>
</dbReference>
<dbReference type="CDD" id="cd14275">
    <property type="entry name" value="UBA_EF-Ts"/>
    <property type="match status" value="1"/>
</dbReference>
<keyword evidence="11" id="KW-1185">Reference proteome</keyword>
<reference evidence="10 11" key="1">
    <citation type="journal article" date="2019" name="Int. J. Syst. Evol. Microbiol.">
        <title>The Global Catalogue of Microorganisms (GCM) 10K type strain sequencing project: providing services to taxonomists for standard genome sequencing and annotation.</title>
        <authorList>
            <consortium name="The Broad Institute Genomics Platform"/>
            <consortium name="The Broad Institute Genome Sequencing Center for Infectious Disease"/>
            <person name="Wu L."/>
            <person name="Ma J."/>
        </authorList>
    </citation>
    <scope>NUCLEOTIDE SEQUENCE [LARGE SCALE GENOMIC DNA]</scope>
    <source>
        <strain evidence="10 11">JCM 15914</strain>
    </source>
</reference>
<evidence type="ECO:0000256" key="1">
    <source>
        <dbReference type="ARBA" id="ARBA00005532"/>
    </source>
</evidence>
<dbReference type="InterPro" id="IPR001816">
    <property type="entry name" value="Transl_elong_EFTs/EF1B"/>
</dbReference>
<feature type="domain" description="Translation elongation factor EFTs/EF1B dimerisation" evidence="9">
    <location>
        <begin position="72"/>
        <end position="277"/>
    </location>
</feature>
<dbReference type="PANTHER" id="PTHR11741">
    <property type="entry name" value="ELONGATION FACTOR TS"/>
    <property type="match status" value="1"/>
</dbReference>
<comment type="subcellular location">
    <subcellularLocation>
        <location evidence="6 8">Cytoplasm</location>
    </subcellularLocation>
</comment>
<dbReference type="PROSITE" id="PS01126">
    <property type="entry name" value="EF_TS_1"/>
    <property type="match status" value="1"/>
</dbReference>
<evidence type="ECO:0000256" key="4">
    <source>
        <dbReference type="ARBA" id="ARBA00022917"/>
    </source>
</evidence>
<dbReference type="InterPro" id="IPR018101">
    <property type="entry name" value="Transl_elong_Ts_CS"/>
</dbReference>
<name>A0ABN2XXG3_9MICC</name>
<dbReference type="Gene3D" id="3.30.479.20">
    <property type="entry name" value="Elongation factor Ts, dimerisation domain"/>
    <property type="match status" value="2"/>
</dbReference>
<keyword evidence="4 6" id="KW-0648">Protein biosynthesis</keyword>
<accession>A0ABN2XXG3</accession>
<dbReference type="SUPFAM" id="SSF54713">
    <property type="entry name" value="Elongation factor Ts (EF-Ts), dimerisation domain"/>
    <property type="match status" value="1"/>
</dbReference>
<dbReference type="Gene3D" id="1.10.8.10">
    <property type="entry name" value="DNA helicase RuvA subunit, C-terminal domain"/>
    <property type="match status" value="1"/>
</dbReference>